<accession>A0ACC1N9E8</accession>
<comment type="caution">
    <text evidence="1">The sequence shown here is derived from an EMBL/GenBank/DDBJ whole genome shotgun (WGS) entry which is preliminary data.</text>
</comment>
<organism evidence="1 2">
    <name type="scientific">Xylaria curta</name>
    <dbReference type="NCBI Taxonomy" id="42375"/>
    <lineage>
        <taxon>Eukaryota</taxon>
        <taxon>Fungi</taxon>
        <taxon>Dikarya</taxon>
        <taxon>Ascomycota</taxon>
        <taxon>Pezizomycotina</taxon>
        <taxon>Sordariomycetes</taxon>
        <taxon>Xylariomycetidae</taxon>
        <taxon>Xylariales</taxon>
        <taxon>Xylariaceae</taxon>
        <taxon>Xylaria</taxon>
    </lineage>
</organism>
<evidence type="ECO:0000313" key="1">
    <source>
        <dbReference type="EMBL" id="KAJ2975413.1"/>
    </source>
</evidence>
<dbReference type="EMBL" id="JAPDGR010002516">
    <property type="protein sequence ID" value="KAJ2975413.1"/>
    <property type="molecule type" value="Genomic_DNA"/>
</dbReference>
<dbReference type="Proteomes" id="UP001143856">
    <property type="component" value="Unassembled WGS sequence"/>
</dbReference>
<proteinExistence type="predicted"/>
<gene>
    <name evidence="1" type="ORF">NUW58_g8360</name>
</gene>
<sequence length="746" mass="83808">MFHSSFSSVIGHAPAYSLLISADSSRNPFFHKGCAYIPSTDELYITSDLLQSTSSSRLPVILISKLAIRRGPDTDPLGITGPSFAPIASIEWMKLRPPPNMPMPSGAIPYKQGVLYCSQGNPDPNSGGLFYMPLGKRPVPLVTNYFGKAFNSPQSVVEDKDGGLFFTDSSAGLEQEIRPAPQLPNHVYWFHPTTGELRVVADGLTRPSGITLSPNEDTLYITDTEAARIGNSTASTSSATIYAYDVVRRSGASPFLVNKRVFAFAFSGVPAAVTCDPIGNVYATCADGVEVWNSGGTALGLIQIPELFLFIFPILYEAVWDKTGYSNSKFRHWLFFIMSTFSCWAVYSLTSDWPHVTKMLALEFSFFVWYVGGMRMLDRKKYDNAKYYKRQLLRAACVSALEWYHHFTVEWYFIMRLITLSIMCFCALCVVDDRERGNARWRIVQVTSLAHPEHPDQFAVWVGDDLWLFGTMTILHLLRPSQAHWPWEAVLFFTLVSIAAVFWLRRVSQEALGDMYKVLPAEDYHEDDAADAGGAADAADDDDPYTSYYHMPGRPWRLDPNYTTTKEIQTKSQFFHNLVAPYLYSLGFLTTHQMESVTDCLFDTLTEADAVFYMGNRLQFISRMEQLIASQCYDDPNWDAAPEKQIYDLVLAADSSTLQRCLFAPAGLRLNVGARFEKEVDNIDMSPLSSGMQGSSPLKGASVRIDISSCFYQSVDSFKTTIQCRSLQSRKPLVSRWLRVYVRPPF</sequence>
<evidence type="ECO:0000313" key="2">
    <source>
        <dbReference type="Proteomes" id="UP001143856"/>
    </source>
</evidence>
<reference evidence="1" key="1">
    <citation type="submission" date="2022-10" db="EMBL/GenBank/DDBJ databases">
        <title>Genome Sequence of Xylaria curta.</title>
        <authorList>
            <person name="Buettner E."/>
        </authorList>
    </citation>
    <scope>NUCLEOTIDE SEQUENCE</scope>
    <source>
        <strain evidence="1">Babe10</strain>
    </source>
</reference>
<keyword evidence="2" id="KW-1185">Reference proteome</keyword>
<name>A0ACC1N9E8_9PEZI</name>
<protein>
    <submittedName>
        <fullName evidence="1">Uncharacterized protein</fullName>
    </submittedName>
</protein>